<evidence type="ECO:0000259" key="7">
    <source>
        <dbReference type="Pfam" id="PF02544"/>
    </source>
</evidence>
<dbReference type="GO" id="GO:0003865">
    <property type="term" value="F:3-oxo-5-alpha-steroid 4-dehydrogenase activity"/>
    <property type="evidence" value="ECO:0007669"/>
    <property type="project" value="TreeGrafter"/>
</dbReference>
<keyword evidence="3 6" id="KW-1133">Transmembrane helix</keyword>
<evidence type="ECO:0000256" key="4">
    <source>
        <dbReference type="ARBA" id="ARBA00023136"/>
    </source>
</evidence>
<gene>
    <name evidence="8" type="ORF">BB558_004935</name>
</gene>
<dbReference type="GO" id="GO:0005783">
    <property type="term" value="C:endoplasmic reticulum"/>
    <property type="evidence" value="ECO:0007669"/>
    <property type="project" value="TreeGrafter"/>
</dbReference>
<evidence type="ECO:0000256" key="6">
    <source>
        <dbReference type="SAM" id="Phobius"/>
    </source>
</evidence>
<organism evidence="8 9">
    <name type="scientific">Smittium angustum</name>
    <dbReference type="NCBI Taxonomy" id="133377"/>
    <lineage>
        <taxon>Eukaryota</taxon>
        <taxon>Fungi</taxon>
        <taxon>Fungi incertae sedis</taxon>
        <taxon>Zoopagomycota</taxon>
        <taxon>Kickxellomycotina</taxon>
        <taxon>Harpellomycetes</taxon>
        <taxon>Harpellales</taxon>
        <taxon>Legeriomycetaceae</taxon>
        <taxon>Smittium</taxon>
    </lineage>
</organism>
<comment type="subcellular location">
    <subcellularLocation>
        <location evidence="1">Endomembrane system</location>
        <topology evidence="1">Multi-pass membrane protein</topology>
    </subcellularLocation>
</comment>
<dbReference type="PANTHER" id="PTHR14624:SF0">
    <property type="entry name" value="POLYPRENOL REDUCTASE"/>
    <property type="match status" value="1"/>
</dbReference>
<sequence length="259" mass="29907">MDLDSVLKKEIKRQITESKSKKEQSDEKSEKSDEITTTKQKESTKKNPEQKSILEKLESLEVSKNYFLFFYIIGTISSSLILREILGWDARGEIYLESSQRDPFFFMVWRFIECKFSPKASSYMISGPVVGYDVCEPFVEVVPKTTFIALGLYATQVYLRLLESIFYQPPTNSKIHLGHFIMGILFYLVTPMAIIVDSVYSGSGTIEQRPGLNSITFFTTIIWVVINLSVSASETHQWYKKTFGTRYPKNRCVLIPYIW</sequence>
<dbReference type="GO" id="GO:0006488">
    <property type="term" value="P:dolichol-linked oligosaccharide biosynthetic process"/>
    <property type="evidence" value="ECO:0007669"/>
    <property type="project" value="InterPro"/>
</dbReference>
<name>A0A2U1J207_SMIAN</name>
<keyword evidence="9" id="KW-1185">Reference proteome</keyword>
<feature type="transmembrane region" description="Helical" evidence="6">
    <location>
        <begin position="212"/>
        <end position="230"/>
    </location>
</feature>
<feature type="transmembrane region" description="Helical" evidence="6">
    <location>
        <begin position="180"/>
        <end position="200"/>
    </location>
</feature>
<dbReference type="InterPro" id="IPR001104">
    <property type="entry name" value="3-oxo-5_a-steroid_4-DH_C"/>
</dbReference>
<evidence type="ECO:0000256" key="3">
    <source>
        <dbReference type="ARBA" id="ARBA00022989"/>
    </source>
</evidence>
<evidence type="ECO:0000256" key="5">
    <source>
        <dbReference type="SAM" id="MobiDB-lite"/>
    </source>
</evidence>
<dbReference type="InterPro" id="IPR039698">
    <property type="entry name" value="Dfg10/SRD5A3"/>
</dbReference>
<protein>
    <recommendedName>
        <fullName evidence="7">3-oxo-5-alpha-steroid 4-dehydrogenase C-terminal domain-containing protein</fullName>
    </recommendedName>
</protein>
<evidence type="ECO:0000313" key="8">
    <source>
        <dbReference type="EMBL" id="PVZ99057.1"/>
    </source>
</evidence>
<dbReference type="GO" id="GO:0016095">
    <property type="term" value="P:polyprenol catabolic process"/>
    <property type="evidence" value="ECO:0007669"/>
    <property type="project" value="TreeGrafter"/>
</dbReference>
<dbReference type="Pfam" id="PF02544">
    <property type="entry name" value="Steroid_dh"/>
    <property type="match status" value="1"/>
</dbReference>
<feature type="domain" description="3-oxo-5-alpha-steroid 4-dehydrogenase C-terminal" evidence="7">
    <location>
        <begin position="221"/>
        <end position="259"/>
    </location>
</feature>
<dbReference type="Proteomes" id="UP000245591">
    <property type="component" value="Unassembled WGS sequence"/>
</dbReference>
<evidence type="ECO:0000256" key="1">
    <source>
        <dbReference type="ARBA" id="ARBA00004127"/>
    </source>
</evidence>
<evidence type="ECO:0000256" key="2">
    <source>
        <dbReference type="ARBA" id="ARBA00022692"/>
    </source>
</evidence>
<proteinExistence type="predicted"/>
<comment type="caution">
    <text evidence="8">The sequence shown here is derived from an EMBL/GenBank/DDBJ whole genome shotgun (WGS) entry which is preliminary data.</text>
</comment>
<dbReference type="UniPathway" id="UPA00378"/>
<feature type="region of interest" description="Disordered" evidence="5">
    <location>
        <begin position="14"/>
        <end position="48"/>
    </location>
</feature>
<keyword evidence="4 6" id="KW-0472">Membrane</keyword>
<reference evidence="8 9" key="1">
    <citation type="journal article" date="2018" name="MBio">
        <title>Comparative Genomics Reveals the Core Gene Toolbox for the Fungus-Insect Symbiosis.</title>
        <authorList>
            <person name="Wang Y."/>
            <person name="Stata M."/>
            <person name="Wang W."/>
            <person name="Stajich J.E."/>
            <person name="White M.M."/>
            <person name="Moncalvo J.M."/>
        </authorList>
    </citation>
    <scope>NUCLEOTIDE SEQUENCE [LARGE SCALE GENOMIC DNA]</scope>
    <source>
        <strain evidence="8 9">AUS-126-30</strain>
    </source>
</reference>
<accession>A0A2U1J207</accession>
<keyword evidence="2 6" id="KW-0812">Transmembrane</keyword>
<evidence type="ECO:0000313" key="9">
    <source>
        <dbReference type="Proteomes" id="UP000245591"/>
    </source>
</evidence>
<dbReference type="PANTHER" id="PTHR14624">
    <property type="entry name" value="DFG10 PROTEIN"/>
    <property type="match status" value="1"/>
</dbReference>
<dbReference type="EMBL" id="MBFU01000485">
    <property type="protein sequence ID" value="PVZ99057.1"/>
    <property type="molecule type" value="Genomic_DNA"/>
</dbReference>
<dbReference type="AlphaFoldDB" id="A0A2U1J207"/>